<evidence type="ECO:0000256" key="8">
    <source>
        <dbReference type="ARBA" id="ARBA00023065"/>
    </source>
</evidence>
<evidence type="ECO:0000313" key="19">
    <source>
        <dbReference type="Proteomes" id="UP000612349"/>
    </source>
</evidence>
<dbReference type="InterPro" id="IPR036942">
    <property type="entry name" value="Beta-barrel_TonB_sf"/>
</dbReference>
<evidence type="ECO:0000256" key="6">
    <source>
        <dbReference type="ARBA" id="ARBA00022729"/>
    </source>
</evidence>
<keyword evidence="8" id="KW-0406">Ion transport</keyword>
<keyword evidence="4" id="KW-0410">Iron transport</keyword>
<evidence type="ECO:0000256" key="13">
    <source>
        <dbReference type="PROSITE-ProRule" id="PRU10144"/>
    </source>
</evidence>
<dbReference type="SUPFAM" id="SSF56935">
    <property type="entry name" value="Porins"/>
    <property type="match status" value="1"/>
</dbReference>
<evidence type="ECO:0000256" key="1">
    <source>
        <dbReference type="ARBA" id="ARBA00004571"/>
    </source>
</evidence>
<evidence type="ECO:0000256" key="4">
    <source>
        <dbReference type="ARBA" id="ARBA00022496"/>
    </source>
</evidence>
<comment type="subcellular location">
    <subcellularLocation>
        <location evidence="1 12">Cell outer membrane</location>
        <topology evidence="1 12">Multi-pass membrane protein</topology>
    </subcellularLocation>
</comment>
<name>A0A916Z7U6_9SPHN</name>
<dbReference type="InterPro" id="IPR012910">
    <property type="entry name" value="Plug_dom"/>
</dbReference>
<dbReference type="PANTHER" id="PTHR32552:SF81">
    <property type="entry name" value="TONB-DEPENDENT OUTER MEMBRANE RECEPTOR"/>
    <property type="match status" value="1"/>
</dbReference>
<dbReference type="Pfam" id="PF00593">
    <property type="entry name" value="TonB_dep_Rec_b-barrel"/>
    <property type="match status" value="1"/>
</dbReference>
<evidence type="ECO:0000256" key="14">
    <source>
        <dbReference type="RuleBase" id="RU003357"/>
    </source>
</evidence>
<dbReference type="InterPro" id="IPR000531">
    <property type="entry name" value="Beta-barrel_TonB"/>
</dbReference>
<dbReference type="InterPro" id="IPR010917">
    <property type="entry name" value="TonB_rcpt_CS"/>
</dbReference>
<evidence type="ECO:0000259" key="16">
    <source>
        <dbReference type="Pfam" id="PF00593"/>
    </source>
</evidence>
<keyword evidence="7" id="KW-0408">Iron</keyword>
<comment type="caution">
    <text evidence="18">The sequence shown here is derived from an EMBL/GenBank/DDBJ whole genome shotgun (WGS) entry which is preliminary data.</text>
</comment>
<dbReference type="InterPro" id="IPR039426">
    <property type="entry name" value="TonB-dep_rcpt-like"/>
</dbReference>
<comment type="similarity">
    <text evidence="12 14">Belongs to the TonB-dependent receptor family.</text>
</comment>
<reference evidence="18" key="2">
    <citation type="submission" date="2020-09" db="EMBL/GenBank/DDBJ databases">
        <authorList>
            <person name="Sun Q."/>
            <person name="Zhou Y."/>
        </authorList>
    </citation>
    <scope>NUCLEOTIDE SEQUENCE</scope>
    <source>
        <strain evidence="18">CGMCC 1.15360</strain>
    </source>
</reference>
<feature type="domain" description="TonB-dependent receptor plug" evidence="17">
    <location>
        <begin position="66"/>
        <end position="174"/>
    </location>
</feature>
<dbReference type="Pfam" id="PF07715">
    <property type="entry name" value="Plug"/>
    <property type="match status" value="1"/>
</dbReference>
<keyword evidence="11 12" id="KW-0998">Cell outer membrane</keyword>
<evidence type="ECO:0000256" key="15">
    <source>
        <dbReference type="SAM" id="SignalP"/>
    </source>
</evidence>
<keyword evidence="6 15" id="KW-0732">Signal</keyword>
<keyword evidence="9 14" id="KW-0798">TonB box</keyword>
<keyword evidence="10 12" id="KW-0472">Membrane</keyword>
<dbReference type="RefSeq" id="WP_066771952.1">
    <property type="nucleotide sequence ID" value="NZ_BMIP01000008.1"/>
</dbReference>
<evidence type="ECO:0000256" key="5">
    <source>
        <dbReference type="ARBA" id="ARBA00022692"/>
    </source>
</evidence>
<keyword evidence="19" id="KW-1185">Reference proteome</keyword>
<keyword evidence="5 12" id="KW-0812">Transmembrane</keyword>
<dbReference type="GO" id="GO:0006826">
    <property type="term" value="P:iron ion transport"/>
    <property type="evidence" value="ECO:0007669"/>
    <property type="project" value="UniProtKB-KW"/>
</dbReference>
<evidence type="ECO:0000256" key="10">
    <source>
        <dbReference type="ARBA" id="ARBA00023136"/>
    </source>
</evidence>
<reference evidence="18" key="1">
    <citation type="journal article" date="2014" name="Int. J. Syst. Evol. Microbiol.">
        <title>Complete genome sequence of Corynebacterium casei LMG S-19264T (=DSM 44701T), isolated from a smear-ripened cheese.</title>
        <authorList>
            <consortium name="US DOE Joint Genome Institute (JGI-PGF)"/>
            <person name="Walter F."/>
            <person name="Albersmeier A."/>
            <person name="Kalinowski J."/>
            <person name="Ruckert C."/>
        </authorList>
    </citation>
    <scope>NUCLEOTIDE SEQUENCE</scope>
    <source>
        <strain evidence="18">CGMCC 1.15360</strain>
    </source>
</reference>
<dbReference type="Gene3D" id="2.40.170.20">
    <property type="entry name" value="TonB-dependent receptor, beta-barrel domain"/>
    <property type="match status" value="1"/>
</dbReference>
<evidence type="ECO:0000259" key="17">
    <source>
        <dbReference type="Pfam" id="PF07715"/>
    </source>
</evidence>
<dbReference type="OrthoDB" id="7618183at2"/>
<accession>A0A916Z7U6</accession>
<protein>
    <submittedName>
        <fullName evidence="18">TonB-dependent receptor</fullName>
    </submittedName>
</protein>
<dbReference type="AlphaFoldDB" id="A0A916Z7U6"/>
<dbReference type="PROSITE" id="PS52016">
    <property type="entry name" value="TONB_DEPENDENT_REC_3"/>
    <property type="match status" value="1"/>
</dbReference>
<evidence type="ECO:0000256" key="9">
    <source>
        <dbReference type="ARBA" id="ARBA00023077"/>
    </source>
</evidence>
<proteinExistence type="inferred from homology"/>
<evidence type="ECO:0000256" key="12">
    <source>
        <dbReference type="PROSITE-ProRule" id="PRU01360"/>
    </source>
</evidence>
<dbReference type="PROSITE" id="PS01156">
    <property type="entry name" value="TONB_DEPENDENT_REC_2"/>
    <property type="match status" value="1"/>
</dbReference>
<evidence type="ECO:0000313" key="18">
    <source>
        <dbReference type="EMBL" id="GGD79006.1"/>
    </source>
</evidence>
<dbReference type="Proteomes" id="UP000612349">
    <property type="component" value="Unassembled WGS sequence"/>
</dbReference>
<dbReference type="EMBL" id="BMIP01000008">
    <property type="protein sequence ID" value="GGD79006.1"/>
    <property type="molecule type" value="Genomic_DNA"/>
</dbReference>
<dbReference type="PANTHER" id="PTHR32552">
    <property type="entry name" value="FERRICHROME IRON RECEPTOR-RELATED"/>
    <property type="match status" value="1"/>
</dbReference>
<dbReference type="GO" id="GO:0009279">
    <property type="term" value="C:cell outer membrane"/>
    <property type="evidence" value="ECO:0007669"/>
    <property type="project" value="UniProtKB-SubCell"/>
</dbReference>
<gene>
    <name evidence="18" type="ORF">GCM10010990_31130</name>
</gene>
<evidence type="ECO:0000256" key="7">
    <source>
        <dbReference type="ARBA" id="ARBA00023004"/>
    </source>
</evidence>
<feature type="short sequence motif" description="TonB C-terminal box" evidence="13">
    <location>
        <begin position="811"/>
        <end position="828"/>
    </location>
</feature>
<feature type="signal peptide" evidence="15">
    <location>
        <begin position="1"/>
        <end position="26"/>
    </location>
</feature>
<evidence type="ECO:0000256" key="3">
    <source>
        <dbReference type="ARBA" id="ARBA00022452"/>
    </source>
</evidence>
<keyword evidence="2 12" id="KW-0813">Transport</keyword>
<keyword evidence="3 12" id="KW-1134">Transmembrane beta strand</keyword>
<feature type="chain" id="PRO_5038079457" evidence="15">
    <location>
        <begin position="27"/>
        <end position="828"/>
    </location>
</feature>
<sequence length="828" mass="88888">MSNCKHGLLAASSLASLVLLANPAIAQDQTGNAVDPVENQDPNAAPATRGGLSEIVVTARKRAESVQDVPVAVTAISEEAIATRDITSVEKIAAIAPQFNVGRASNGSGAQLTLRGIGSSSTSIGIEQSVAVVVDGAYYGQGRIIQEGFFDLERVEVLKGPQALFFGKNATAGVIAITSKSPEFVPEFNAKAGYEFAADQWRLEAGGSVPLSDQIAVRIAARYSKMNGGLYDNISVNRDYATLDIATGDVTSHIAYPAASKAPGEEEFLTRGTLLFEPNNDLTITLKAGYDHNTVNNSSWNYVAYACGLDSGNSQLTGYACTNDFVTHQNNIPADIAPVFPLSKEDGSLFNRYESANVTGNVAWQLGDMQLTSVTNYQWNNNQWACACDFQSSDAGTWATEDSSWKAFSQELRLLTQFDGPLNFMIGGLYQDTRRDFDQYIMFANLSDSTASPENEFLATTKTSFTKGETFAIFGQMTYKIMPDLELAAGARYTDESKDSYFAQPYNNAALTGIFRSPDAADGLGEVNAKQSFKDLSPEVTLTWNATPDVLVYGAYKTAYKSGGFSNGGINSQLSSDPLGDLTFDKETAEGFELGIKSTILDNQLRLNLTAFNYDYSDLQIDFFSSAVFAFQTLTADARTRGVEVEFEYAPYALDGLNLHGSINYTDAQYTKFPEGPCYAGQTAAEGCSIVSAGGGLRQNQTGATLSVAPEWTGNLGVAYDMPVGTDYMLGFSADARYSDSYLPSAFNNPLSRQDSYVTLDAGIRFGAEDKGWELAVIGKNLTNEFYVTGVVDGPSTPVASSPAGTKADQLGFGTLPRTVMVQASVRF</sequence>
<feature type="domain" description="TonB-dependent receptor-like beta-barrel" evidence="16">
    <location>
        <begin position="291"/>
        <end position="782"/>
    </location>
</feature>
<keyword evidence="18" id="KW-0675">Receptor</keyword>
<organism evidence="18 19">
    <name type="scientific">Croceicoccus mobilis</name>
    <dbReference type="NCBI Taxonomy" id="1703339"/>
    <lineage>
        <taxon>Bacteria</taxon>
        <taxon>Pseudomonadati</taxon>
        <taxon>Pseudomonadota</taxon>
        <taxon>Alphaproteobacteria</taxon>
        <taxon>Sphingomonadales</taxon>
        <taxon>Erythrobacteraceae</taxon>
        <taxon>Croceicoccus</taxon>
    </lineage>
</organism>
<evidence type="ECO:0000256" key="2">
    <source>
        <dbReference type="ARBA" id="ARBA00022448"/>
    </source>
</evidence>
<evidence type="ECO:0000256" key="11">
    <source>
        <dbReference type="ARBA" id="ARBA00023237"/>
    </source>
</evidence>